<feature type="active site" evidence="2">
    <location>
        <position position="174"/>
    </location>
</feature>
<keyword evidence="5" id="KW-1185">Reference proteome</keyword>
<proteinExistence type="inferred from homology"/>
<dbReference type="Proteomes" id="UP000036923">
    <property type="component" value="Unassembled WGS sequence"/>
</dbReference>
<keyword evidence="1" id="KW-0378">Hydrolase</keyword>
<dbReference type="GO" id="GO:0030435">
    <property type="term" value="P:sporulation resulting in formation of a cellular spore"/>
    <property type="evidence" value="ECO:0007669"/>
    <property type="project" value="UniProtKB-KW"/>
</dbReference>
<dbReference type="GO" id="GO:0005886">
    <property type="term" value="C:plasma membrane"/>
    <property type="evidence" value="ECO:0007669"/>
    <property type="project" value="UniProtKB-SubCell"/>
</dbReference>
<evidence type="ECO:0000313" key="4">
    <source>
        <dbReference type="EMBL" id="KNY26475.1"/>
    </source>
</evidence>
<comment type="similarity">
    <text evidence="1">Belongs to the peptidase U4 family.</text>
</comment>
<keyword evidence="3" id="KW-0812">Transmembrane</keyword>
<keyword evidence="1" id="KW-0749">Sporulation</keyword>
<dbReference type="Pfam" id="PF03419">
    <property type="entry name" value="Peptidase_U4"/>
    <property type="match status" value="1"/>
</dbReference>
<dbReference type="InterPro" id="IPR005081">
    <property type="entry name" value="SpoIIGA"/>
</dbReference>
<dbReference type="eggNOG" id="ENOG50301AF">
    <property type="taxonomic scope" value="Bacteria"/>
</dbReference>
<feature type="transmembrane region" description="Helical" evidence="3">
    <location>
        <begin position="6"/>
        <end position="23"/>
    </location>
</feature>
<comment type="subcellular location">
    <subcellularLocation>
        <location evidence="1">Cell membrane</location>
    </subcellularLocation>
</comment>
<evidence type="ECO:0000256" key="2">
    <source>
        <dbReference type="PIRSR" id="PIRSR018571-1"/>
    </source>
</evidence>
<evidence type="ECO:0000256" key="1">
    <source>
        <dbReference type="PIRNR" id="PIRNR018571"/>
    </source>
</evidence>
<dbReference type="GO" id="GO:0030436">
    <property type="term" value="P:asexual sporulation"/>
    <property type="evidence" value="ECO:0007669"/>
    <property type="project" value="InterPro"/>
</dbReference>
<keyword evidence="3" id="KW-1133">Transmembrane helix</keyword>
<keyword evidence="1" id="KW-0064">Aspartyl protease</keyword>
<keyword evidence="1" id="KW-0645">Protease</keyword>
<comment type="function">
    <text evidence="1">Probable aspartic protease that is responsible for the proteolytic cleavage of the RNA polymerase sigma E factor (SigE/spoIIGB) to yield the active peptide in the mother cell during sporulation. Responds to a signal from the forespore that is triggered by the extracellular signal protein SpoIIR.</text>
</comment>
<dbReference type="STRING" id="398512.Bccel_1737"/>
<dbReference type="EMBL" id="LGTC01000001">
    <property type="protein sequence ID" value="KNY26475.1"/>
    <property type="molecule type" value="Genomic_DNA"/>
</dbReference>
<evidence type="ECO:0000313" key="5">
    <source>
        <dbReference type="Proteomes" id="UP000036923"/>
    </source>
</evidence>
<dbReference type="GO" id="GO:0006508">
    <property type="term" value="P:proteolysis"/>
    <property type="evidence" value="ECO:0007669"/>
    <property type="project" value="UniProtKB-KW"/>
</dbReference>
<dbReference type="AlphaFoldDB" id="A0A0L6JL47"/>
<feature type="transmembrane region" description="Helical" evidence="3">
    <location>
        <begin position="55"/>
        <end position="73"/>
    </location>
</feature>
<dbReference type="PATRIC" id="fig|398512.5.peg.1807"/>
<sequence length="293" mass="32739">MDVLFLENLVINFLILYVTSIFSKVRVSSLRIAVGAAIGASYVAVLILLPGMKVYGTIIAKLLLSAGIIAITFTPEKLKSFLKVLAMFYVSSFIFAGAAFAFIYFNQSGGFVRNGIVYVFWRYKLTVLVLSLMMVGIVVKILIEIIQSRTKEKYLMPIKISFEDNVIELAALVDTGNSLHDPLTNMPVIIVEYLAIKDVLPADIQDIFKESKENDLDNISRVISNSKWFSRFRLIPFMSIGKDNGILIGFKPDYIEIGKDDEKKGVKDVVVGICNKTLSRNEGYRALLNPELV</sequence>
<dbReference type="GO" id="GO:0004190">
    <property type="term" value="F:aspartic-type endopeptidase activity"/>
    <property type="evidence" value="ECO:0007669"/>
    <property type="project" value="UniProtKB-KW"/>
</dbReference>
<reference evidence="5" key="1">
    <citation type="submission" date="2015-07" db="EMBL/GenBank/DDBJ databases">
        <title>Near-Complete Genome Sequence of the Cellulolytic Bacterium Bacteroides (Pseudobacteroides) cellulosolvens ATCC 35603.</title>
        <authorList>
            <person name="Dassa B."/>
            <person name="Utturkar S.M."/>
            <person name="Klingeman D.M."/>
            <person name="Hurt R.A."/>
            <person name="Keller M."/>
            <person name="Xu J."/>
            <person name="Reddy Y.H.K."/>
            <person name="Borovok I."/>
            <person name="Grinberg I.R."/>
            <person name="Lamed R."/>
            <person name="Zhivin O."/>
            <person name="Bayer E.A."/>
            <person name="Brown S.D."/>
        </authorList>
    </citation>
    <scope>NUCLEOTIDE SEQUENCE [LARGE SCALE GENOMIC DNA]</scope>
    <source>
        <strain evidence="5">DSM 2933</strain>
    </source>
</reference>
<keyword evidence="1" id="KW-1003">Cell membrane</keyword>
<organism evidence="4 5">
    <name type="scientific">Pseudobacteroides cellulosolvens ATCC 35603 = DSM 2933</name>
    <dbReference type="NCBI Taxonomy" id="398512"/>
    <lineage>
        <taxon>Bacteria</taxon>
        <taxon>Bacillati</taxon>
        <taxon>Bacillota</taxon>
        <taxon>Clostridia</taxon>
        <taxon>Eubacteriales</taxon>
        <taxon>Oscillospiraceae</taxon>
        <taxon>Pseudobacteroides</taxon>
    </lineage>
</organism>
<feature type="transmembrane region" description="Helical" evidence="3">
    <location>
        <begin position="30"/>
        <end position="49"/>
    </location>
</feature>
<dbReference type="EC" id="3.4.23.-" evidence="1"/>
<dbReference type="NCBIfam" id="TIGR02854">
    <property type="entry name" value="spore_II_GA"/>
    <property type="match status" value="1"/>
</dbReference>
<protein>
    <recommendedName>
        <fullName evidence="1">Sporulation sigma-E factor-processing peptidase</fullName>
        <ecNumber evidence="1">3.4.23.-</ecNumber>
    </recommendedName>
    <alternativeName>
        <fullName evidence="1">Membrane-associated aspartic protease</fullName>
    </alternativeName>
    <alternativeName>
        <fullName evidence="1">Stage II sporulation protein GA</fullName>
    </alternativeName>
</protein>
<dbReference type="PIRSF" id="PIRSF018571">
    <property type="entry name" value="SpoIIGA"/>
    <property type="match status" value="1"/>
</dbReference>
<keyword evidence="1 3" id="KW-0472">Membrane</keyword>
<feature type="transmembrane region" description="Helical" evidence="3">
    <location>
        <begin position="85"/>
        <end position="105"/>
    </location>
</feature>
<feature type="transmembrane region" description="Helical" evidence="3">
    <location>
        <begin position="125"/>
        <end position="146"/>
    </location>
</feature>
<accession>A0A0L6JL47</accession>
<name>A0A0L6JL47_9FIRM</name>
<gene>
    <name evidence="4" type="ORF">Bccel_1737</name>
</gene>
<evidence type="ECO:0000256" key="3">
    <source>
        <dbReference type="SAM" id="Phobius"/>
    </source>
</evidence>
<comment type="caution">
    <text evidence="4">The sequence shown here is derived from an EMBL/GenBank/DDBJ whole genome shotgun (WGS) entry which is preliminary data.</text>
</comment>